<comment type="similarity">
    <text evidence="1">Belongs to the glycosyltransferase 2 family.</text>
</comment>
<feature type="domain" description="Glycosyltransferase 2-like" evidence="5">
    <location>
        <begin position="70"/>
        <end position="229"/>
    </location>
</feature>
<dbReference type="InterPro" id="IPR029044">
    <property type="entry name" value="Nucleotide-diphossugar_trans"/>
</dbReference>
<evidence type="ECO:0000256" key="4">
    <source>
        <dbReference type="SAM" id="MobiDB-lite"/>
    </source>
</evidence>
<dbReference type="PANTHER" id="PTHR43685">
    <property type="entry name" value="GLYCOSYLTRANSFERASE"/>
    <property type="match status" value="1"/>
</dbReference>
<evidence type="ECO:0000259" key="5">
    <source>
        <dbReference type="Pfam" id="PF00535"/>
    </source>
</evidence>
<keyword evidence="2" id="KW-0328">Glycosyltransferase</keyword>
<gene>
    <name evidence="6" type="ORF">ENR23_10965</name>
</gene>
<protein>
    <submittedName>
        <fullName evidence="6">Glycosyltransferase</fullName>
    </submittedName>
</protein>
<evidence type="ECO:0000313" key="6">
    <source>
        <dbReference type="EMBL" id="HGZ43920.1"/>
    </source>
</evidence>
<proteinExistence type="inferred from homology"/>
<evidence type="ECO:0000256" key="2">
    <source>
        <dbReference type="ARBA" id="ARBA00022676"/>
    </source>
</evidence>
<evidence type="ECO:0000256" key="1">
    <source>
        <dbReference type="ARBA" id="ARBA00006739"/>
    </source>
</evidence>
<dbReference type="InterPro" id="IPR001173">
    <property type="entry name" value="Glyco_trans_2-like"/>
</dbReference>
<dbReference type="SUPFAM" id="SSF53448">
    <property type="entry name" value="Nucleotide-diphospho-sugar transferases"/>
    <property type="match status" value="1"/>
</dbReference>
<feature type="region of interest" description="Disordered" evidence="4">
    <location>
        <begin position="35"/>
        <end position="60"/>
    </location>
</feature>
<organism evidence="6">
    <name type="scientific">Eiseniibacteriota bacterium</name>
    <dbReference type="NCBI Taxonomy" id="2212470"/>
    <lineage>
        <taxon>Bacteria</taxon>
        <taxon>Candidatus Eiseniibacteriota</taxon>
    </lineage>
</organism>
<dbReference type="Pfam" id="PF00535">
    <property type="entry name" value="Glycos_transf_2"/>
    <property type="match status" value="1"/>
</dbReference>
<dbReference type="Gene3D" id="3.90.550.10">
    <property type="entry name" value="Spore Coat Polysaccharide Biosynthesis Protein SpsA, Chain A"/>
    <property type="match status" value="1"/>
</dbReference>
<name>A0A832MLN9_UNCEI</name>
<keyword evidence="3 6" id="KW-0808">Transferase</keyword>
<comment type="caution">
    <text evidence="6">The sequence shown here is derived from an EMBL/GenBank/DDBJ whole genome shotgun (WGS) entry which is preliminary data.</text>
</comment>
<sequence length="386" mass="40635">MPLVSGARRCARRRGARRARARAARPHLDAALRGAVRRAAPPRADRGVNGGVRGERADERPDAGAAGLVSVVLASRNGARYLPAALASLAAQTLGEFEVLLVDDGSTDATPRLLAAFAAARPRARVLRAGGVGPAAARDLAARAAAGAYLAIHDDDDVSAPERLARQRAYLDAHPGTALVGSAADVLDADGRVTGAYPVPLGARAIARALRRAPAFVHGSVMMRRDAYRAAGGYRAPFAVAEDYDLYLRLAAHGALENLPERLYAWRAHPGNTHARRRDEHVFFCALARTLAWERARRGTDSLAAFAAAPSREAFVAGHPLGARLALAWGEGLVREGRVAEARAVLGRALADARLAPAAAAWWALSVPVGWSPRARRARAAAGARG</sequence>
<evidence type="ECO:0000256" key="3">
    <source>
        <dbReference type="ARBA" id="ARBA00022679"/>
    </source>
</evidence>
<accession>A0A832MLN9</accession>
<dbReference type="PANTHER" id="PTHR43685:SF5">
    <property type="entry name" value="GLYCOSYLTRANSFERASE EPSE-RELATED"/>
    <property type="match status" value="1"/>
</dbReference>
<dbReference type="EMBL" id="DSQF01000022">
    <property type="protein sequence ID" value="HGZ43920.1"/>
    <property type="molecule type" value="Genomic_DNA"/>
</dbReference>
<dbReference type="AlphaFoldDB" id="A0A832MLN9"/>
<dbReference type="GO" id="GO:0016757">
    <property type="term" value="F:glycosyltransferase activity"/>
    <property type="evidence" value="ECO:0007669"/>
    <property type="project" value="UniProtKB-KW"/>
</dbReference>
<reference evidence="6" key="1">
    <citation type="journal article" date="2020" name="mSystems">
        <title>Genome- and Community-Level Interaction Insights into Carbon Utilization and Element Cycling Functions of Hydrothermarchaeota in Hydrothermal Sediment.</title>
        <authorList>
            <person name="Zhou Z."/>
            <person name="Liu Y."/>
            <person name="Xu W."/>
            <person name="Pan J."/>
            <person name="Luo Z.H."/>
            <person name="Li M."/>
        </authorList>
    </citation>
    <scope>NUCLEOTIDE SEQUENCE [LARGE SCALE GENOMIC DNA]</scope>
    <source>
        <strain evidence="6">SpSt-381</strain>
    </source>
</reference>
<dbReference type="InterPro" id="IPR050834">
    <property type="entry name" value="Glycosyltransf_2"/>
</dbReference>